<evidence type="ECO:0000259" key="5">
    <source>
        <dbReference type="Pfam" id="PF00561"/>
    </source>
</evidence>
<evidence type="ECO:0000256" key="3">
    <source>
        <dbReference type="ARBA" id="ARBA00023098"/>
    </source>
</evidence>
<reference evidence="8" key="1">
    <citation type="submission" date="2025-08" db="UniProtKB">
        <authorList>
            <consortium name="RefSeq"/>
        </authorList>
    </citation>
    <scope>IDENTIFICATION</scope>
    <source>
        <tissue evidence="8">Whole organism</tissue>
    </source>
</reference>
<feature type="domain" description="AB hydrolase-1" evidence="5">
    <location>
        <begin position="257"/>
        <end position="377"/>
    </location>
</feature>
<dbReference type="RefSeq" id="XP_026280970.1">
    <property type="nucleotide sequence ID" value="XM_026425185.2"/>
</dbReference>
<evidence type="ECO:0000256" key="1">
    <source>
        <dbReference type="ARBA" id="ARBA00009709"/>
    </source>
</evidence>
<dbReference type="Pfam" id="PF22990">
    <property type="entry name" value="ABHD16_N"/>
    <property type="match status" value="1"/>
</dbReference>
<dbReference type="GO" id="GO:0006660">
    <property type="term" value="P:phosphatidylserine catabolic process"/>
    <property type="evidence" value="ECO:0007669"/>
    <property type="project" value="TreeGrafter"/>
</dbReference>
<dbReference type="Proteomes" id="UP000504606">
    <property type="component" value="Unplaced"/>
</dbReference>
<dbReference type="PANTHER" id="PTHR12277:SF72">
    <property type="entry name" value="BAT5L PROTEIN"/>
    <property type="match status" value="1"/>
</dbReference>
<dbReference type="AlphaFoldDB" id="A0A6J1SNR7"/>
<keyword evidence="3" id="KW-0443">Lipid metabolism</keyword>
<evidence type="ECO:0000256" key="4">
    <source>
        <dbReference type="SAM" id="Phobius"/>
    </source>
</evidence>
<dbReference type="InterPro" id="IPR054518">
    <property type="entry name" value="ABHD16_N"/>
</dbReference>
<dbReference type="PANTHER" id="PTHR12277">
    <property type="entry name" value="ALPHA/BETA HYDROLASE DOMAIN-CONTAINING PROTEIN"/>
    <property type="match status" value="1"/>
</dbReference>
<dbReference type="Gene3D" id="3.40.50.1820">
    <property type="entry name" value="alpha/beta hydrolase"/>
    <property type="match status" value="1"/>
</dbReference>
<dbReference type="SUPFAM" id="SSF53474">
    <property type="entry name" value="alpha/beta-Hydrolases"/>
    <property type="match status" value="1"/>
</dbReference>
<dbReference type="GO" id="GO:0012505">
    <property type="term" value="C:endomembrane system"/>
    <property type="evidence" value="ECO:0007669"/>
    <property type="project" value="TreeGrafter"/>
</dbReference>
<dbReference type="GO" id="GO:0052651">
    <property type="term" value="P:monoacylglycerol catabolic process"/>
    <property type="evidence" value="ECO:0007669"/>
    <property type="project" value="TreeGrafter"/>
</dbReference>
<evidence type="ECO:0000256" key="2">
    <source>
        <dbReference type="ARBA" id="ARBA00022801"/>
    </source>
</evidence>
<evidence type="ECO:0000259" key="6">
    <source>
        <dbReference type="Pfam" id="PF22990"/>
    </source>
</evidence>
<dbReference type="GeneID" id="113208254"/>
<organism evidence="7 8">
    <name type="scientific">Frankliniella occidentalis</name>
    <name type="common">Western flower thrips</name>
    <name type="synonym">Euthrips occidentalis</name>
    <dbReference type="NCBI Taxonomy" id="133901"/>
    <lineage>
        <taxon>Eukaryota</taxon>
        <taxon>Metazoa</taxon>
        <taxon>Ecdysozoa</taxon>
        <taxon>Arthropoda</taxon>
        <taxon>Hexapoda</taxon>
        <taxon>Insecta</taxon>
        <taxon>Pterygota</taxon>
        <taxon>Neoptera</taxon>
        <taxon>Paraneoptera</taxon>
        <taxon>Thysanoptera</taxon>
        <taxon>Terebrantia</taxon>
        <taxon>Thripoidea</taxon>
        <taxon>Thripidae</taxon>
        <taxon>Frankliniella</taxon>
    </lineage>
</organism>
<gene>
    <name evidence="8" type="primary">LOC113208254</name>
</gene>
<evidence type="ECO:0000313" key="7">
    <source>
        <dbReference type="Proteomes" id="UP000504606"/>
    </source>
</evidence>
<keyword evidence="4" id="KW-0472">Membrane</keyword>
<keyword evidence="2" id="KW-0378">Hydrolase</keyword>
<dbReference type="InterPro" id="IPR029058">
    <property type="entry name" value="AB_hydrolase_fold"/>
</dbReference>
<dbReference type="FunFam" id="3.40.50.1820:FF:000074">
    <property type="entry name" value="Abhydrolase domain containing 16A"/>
    <property type="match status" value="1"/>
</dbReference>
<keyword evidence="4" id="KW-0812">Transmembrane</keyword>
<feature type="transmembrane region" description="Helical" evidence="4">
    <location>
        <begin position="73"/>
        <end position="96"/>
    </location>
</feature>
<dbReference type="GO" id="GO:0004620">
    <property type="term" value="F:phospholipase activity"/>
    <property type="evidence" value="ECO:0007669"/>
    <property type="project" value="TreeGrafter"/>
</dbReference>
<accession>A0A6J1SNR7</accession>
<keyword evidence="7" id="KW-1185">Reference proteome</keyword>
<comment type="similarity">
    <text evidence="1">Belongs to the AB hydrolase superfamily. ABHD16 family.</text>
</comment>
<name>A0A6J1SNR7_FRAOC</name>
<protein>
    <submittedName>
        <fullName evidence="8">Phosphatidylserine lipase ABHD16A</fullName>
    </submittedName>
</protein>
<feature type="domain" description="Phosphatidylserine Lipase ABHD16 N-terminal" evidence="6">
    <location>
        <begin position="6"/>
        <end position="137"/>
    </location>
</feature>
<proteinExistence type="inferred from homology"/>
<keyword evidence="4" id="KW-1133">Transmembrane helix</keyword>
<dbReference type="OrthoDB" id="6412627at2759"/>
<feature type="transmembrane region" description="Helical" evidence="4">
    <location>
        <begin position="45"/>
        <end position="66"/>
    </location>
</feature>
<dbReference type="GO" id="GO:0047372">
    <property type="term" value="F:monoacylglycerol lipase activity"/>
    <property type="evidence" value="ECO:0007669"/>
    <property type="project" value="TreeGrafter"/>
</dbReference>
<dbReference type="InterPro" id="IPR000073">
    <property type="entry name" value="AB_hydrolase_1"/>
</dbReference>
<dbReference type="Pfam" id="PF00561">
    <property type="entry name" value="Abhydrolase_1"/>
    <property type="match status" value="1"/>
</dbReference>
<evidence type="ECO:0000313" key="8">
    <source>
        <dbReference type="RefSeq" id="XP_026280970.1"/>
    </source>
</evidence>
<dbReference type="KEGG" id="foc:113208254"/>
<sequence>MASLKLIWQCLFAPRLIKIYGERSTEGVYQANYHANNLERWGDQVIHSIYLLMNLGLYTSPLLATILYRRGYLLFDSLITMAKVLTGLGLTLAAAYCFRGLGRANNAAYLEFEAALNAAIHNLNKDTKKAISKYDFEFSGMPVDFRWNDIEGDESKQRIYARKPSSRRSPVDQFISLPCQIAAYLAAHTFGIRLVFPGSISLLGYIMRPVLLEGRIKLVEENSGVRFKLRTRDDNDIDSCFVDRRNRTVKGNVLVICSEGNAGFYELGIMVTPLEAGYSVLGWNHPGFGGSTGMPYPEQELNAVDVVIQFAIHGLNFPVENIILFGWSIGGYATSWAAMNYPDVKLVVVDASFDDILPLAIPRMPSALEPLVRRTIRDYINLNVAEQLIKYPGPVQLIRRTEDEIICTEENHLSTNRGNDLLVKLLKYRYPLLMTADVMRIVNEWLAADVNGQNLLWQHYRVSEEKKRILNYFSEHPGLYPLRIGDELDTNSKIQIVLYLCRKYMLDLRSSHCTPLPASMFNVPSDDSAEPKTNQL</sequence>